<dbReference type="InterPro" id="IPR006585">
    <property type="entry name" value="FTP1"/>
</dbReference>
<dbReference type="KEGG" id="spu:105441600"/>
<evidence type="ECO:0000256" key="2">
    <source>
        <dbReference type="ARBA" id="ARBA00010147"/>
    </source>
</evidence>
<dbReference type="InterPro" id="IPR008979">
    <property type="entry name" value="Galactose-bd-like_sf"/>
</dbReference>
<feature type="domain" description="Sushi" evidence="9">
    <location>
        <begin position="223"/>
        <end position="281"/>
    </location>
</feature>
<dbReference type="GO" id="GO:0046872">
    <property type="term" value="F:metal ion binding"/>
    <property type="evidence" value="ECO:0007669"/>
    <property type="project" value="UniProtKB-KW"/>
</dbReference>
<dbReference type="GO" id="GO:0010185">
    <property type="term" value="P:regulation of cellular defense response"/>
    <property type="evidence" value="ECO:0007669"/>
    <property type="project" value="UniProtKB-ARBA"/>
</dbReference>
<evidence type="ECO:0000256" key="1">
    <source>
        <dbReference type="ARBA" id="ARBA00002219"/>
    </source>
</evidence>
<accession>A0A7M7PIG1</accession>
<feature type="domain" description="Sushi" evidence="9">
    <location>
        <begin position="1"/>
        <end position="55"/>
    </location>
</feature>
<evidence type="ECO:0000256" key="4">
    <source>
        <dbReference type="ARBA" id="ARBA00022723"/>
    </source>
</evidence>
<organism evidence="10 11">
    <name type="scientific">Strongylocentrotus purpuratus</name>
    <name type="common">Purple sea urchin</name>
    <dbReference type="NCBI Taxonomy" id="7668"/>
    <lineage>
        <taxon>Eukaryota</taxon>
        <taxon>Metazoa</taxon>
        <taxon>Echinodermata</taxon>
        <taxon>Eleutherozoa</taxon>
        <taxon>Echinozoa</taxon>
        <taxon>Echinoidea</taxon>
        <taxon>Euechinoidea</taxon>
        <taxon>Echinacea</taxon>
        <taxon>Camarodonta</taxon>
        <taxon>Echinidea</taxon>
        <taxon>Strongylocentrotidae</taxon>
        <taxon>Strongylocentrotus</taxon>
    </lineage>
</organism>
<protein>
    <recommendedName>
        <fullName evidence="9">Sushi domain-containing protein</fullName>
    </recommendedName>
</protein>
<reference evidence="10" key="2">
    <citation type="submission" date="2021-01" db="UniProtKB">
        <authorList>
            <consortium name="EnsemblMetazoa"/>
        </authorList>
    </citation>
    <scope>IDENTIFICATION</scope>
</reference>
<dbReference type="Pfam" id="PF00084">
    <property type="entry name" value="Sushi"/>
    <property type="match status" value="2"/>
</dbReference>
<evidence type="ECO:0000313" key="11">
    <source>
        <dbReference type="Proteomes" id="UP000007110"/>
    </source>
</evidence>
<comment type="similarity">
    <text evidence="2">Belongs to the fucolectin family.</text>
</comment>
<comment type="function">
    <text evidence="1">Acts as a defensive agent. Recognizes blood group fucosylated oligosaccharides including A, B, H and Lewis B-type antigens. Does not recognize Lewis A antigen and has low affinity for monovalent haptens.</text>
</comment>
<evidence type="ECO:0000256" key="5">
    <source>
        <dbReference type="ARBA" id="ARBA00022734"/>
    </source>
</evidence>
<dbReference type="InterPro" id="IPR035976">
    <property type="entry name" value="Sushi/SCR/CCP_sf"/>
</dbReference>
<dbReference type="EnsemblMetazoa" id="XM_030993986">
    <property type="protein sequence ID" value="XP_030849846"/>
    <property type="gene ID" value="LOC105441600"/>
</dbReference>
<comment type="caution">
    <text evidence="8">Lacks conserved residue(s) required for the propagation of feature annotation.</text>
</comment>
<dbReference type="GO" id="GO:0042806">
    <property type="term" value="F:fucose binding"/>
    <property type="evidence" value="ECO:0007669"/>
    <property type="project" value="UniProtKB-ARBA"/>
</dbReference>
<dbReference type="Gene3D" id="2.60.120.260">
    <property type="entry name" value="Galactose-binding domain-like"/>
    <property type="match status" value="1"/>
</dbReference>
<sequence>MGLVNYTRKAERNGKCSHGTVVTVNCDSGYVPAFGNGTSVCNASRWWKVIPTCTQSRNKLLDPHTQTSQTPTKNKNNRAVVSNAWLARDGNTDSAPQFCSRTPLTYHPWWKAVLKNIYNITLVKIYNRLDREDHRFDLVGAEIRVGVNEDYTTNLLCGEPVTRRQIENSTEANHGITIICEREGITGIRGNIISVHIPKINERRELSLCEVEVYQQGEPIPARSCKAPDLPDHMTPLRSRFPHGTLLNVSCEDGFQLSTNQELPRCHEGDWSPPLAATCQRGRQWNVK</sequence>
<name>A0A7M7PIG1_STRPU</name>
<dbReference type="Proteomes" id="UP000007110">
    <property type="component" value="Unassembled WGS sequence"/>
</dbReference>
<keyword evidence="7 8" id="KW-1015">Disulfide bond</keyword>
<dbReference type="GO" id="GO:0001868">
    <property type="term" value="P:regulation of complement activation, lectin pathway"/>
    <property type="evidence" value="ECO:0007669"/>
    <property type="project" value="UniProtKB-ARBA"/>
</dbReference>
<dbReference type="SUPFAM" id="SSF57535">
    <property type="entry name" value="Complement control module/SCR domain"/>
    <property type="match status" value="2"/>
</dbReference>
<dbReference type="PANTHER" id="PTHR45713">
    <property type="entry name" value="FTP DOMAIN-CONTAINING PROTEIN"/>
    <property type="match status" value="1"/>
</dbReference>
<comment type="subunit">
    <text evidence="3">Homotrimer.</text>
</comment>
<dbReference type="SUPFAM" id="SSF49785">
    <property type="entry name" value="Galactose-binding domain-like"/>
    <property type="match status" value="1"/>
</dbReference>
<dbReference type="SMART" id="SM00607">
    <property type="entry name" value="FTP"/>
    <property type="match status" value="1"/>
</dbReference>
<feature type="disulfide bond" evidence="8">
    <location>
        <begin position="26"/>
        <end position="53"/>
    </location>
</feature>
<evidence type="ECO:0000256" key="8">
    <source>
        <dbReference type="PROSITE-ProRule" id="PRU00302"/>
    </source>
</evidence>
<reference evidence="11" key="1">
    <citation type="submission" date="2015-02" db="EMBL/GenBank/DDBJ databases">
        <title>Genome sequencing for Strongylocentrotus purpuratus.</title>
        <authorList>
            <person name="Murali S."/>
            <person name="Liu Y."/>
            <person name="Vee V."/>
            <person name="English A."/>
            <person name="Wang M."/>
            <person name="Skinner E."/>
            <person name="Han Y."/>
            <person name="Muzny D.M."/>
            <person name="Worley K.C."/>
            <person name="Gibbs R.A."/>
        </authorList>
    </citation>
    <scope>NUCLEOTIDE SEQUENCE</scope>
</reference>
<dbReference type="CDD" id="cd00033">
    <property type="entry name" value="CCP"/>
    <property type="match status" value="1"/>
</dbReference>
<dbReference type="Gene3D" id="2.10.70.10">
    <property type="entry name" value="Complement Module, domain 1"/>
    <property type="match status" value="2"/>
</dbReference>
<dbReference type="PANTHER" id="PTHR45713:SF6">
    <property type="entry name" value="F5_8 TYPE C DOMAIN-CONTAINING PROTEIN"/>
    <property type="match status" value="1"/>
</dbReference>
<dbReference type="GeneID" id="105441600"/>
<proteinExistence type="inferred from homology"/>
<dbReference type="InParanoid" id="A0A7M7PIG1"/>
<dbReference type="SMART" id="SM00032">
    <property type="entry name" value="CCP"/>
    <property type="match status" value="2"/>
</dbReference>
<evidence type="ECO:0000256" key="7">
    <source>
        <dbReference type="ARBA" id="ARBA00023157"/>
    </source>
</evidence>
<dbReference type="AlphaFoldDB" id="A0A7M7PIG1"/>
<dbReference type="OrthoDB" id="5804959at2759"/>
<keyword evidence="5" id="KW-0430">Lectin</keyword>
<evidence type="ECO:0000313" key="10">
    <source>
        <dbReference type="EnsemblMetazoa" id="XP_030849846"/>
    </source>
</evidence>
<evidence type="ECO:0000259" key="9">
    <source>
        <dbReference type="PROSITE" id="PS50923"/>
    </source>
</evidence>
<dbReference type="RefSeq" id="XP_030849846.1">
    <property type="nucleotide sequence ID" value="XM_030993986.1"/>
</dbReference>
<dbReference type="InterPro" id="IPR000436">
    <property type="entry name" value="Sushi_SCR_CCP_dom"/>
</dbReference>
<keyword evidence="11" id="KW-1185">Reference proteome</keyword>
<dbReference type="InterPro" id="IPR051941">
    <property type="entry name" value="BG_Antigen-Binding_Lectin"/>
</dbReference>
<keyword evidence="8" id="KW-0768">Sushi</keyword>
<keyword evidence="4" id="KW-0479">Metal-binding</keyword>
<dbReference type="PROSITE" id="PS50923">
    <property type="entry name" value="SUSHI"/>
    <property type="match status" value="2"/>
</dbReference>
<evidence type="ECO:0000256" key="6">
    <source>
        <dbReference type="ARBA" id="ARBA00022837"/>
    </source>
</evidence>
<evidence type="ECO:0000256" key="3">
    <source>
        <dbReference type="ARBA" id="ARBA00011233"/>
    </source>
</evidence>
<keyword evidence="6" id="KW-0106">Calcium</keyword>